<sequence>MAANNDDIELGKIDDGGGEAQVEMPPEPKTGQGFLKPVPETTPIERAAMGAAGVAVITALLAMILEGGAIVLIAGILSMLMGPYAYYQQVWLTDIRALKETQEKLQELVDGLTVQQDRLKASNDEFEGELVRLADVGDTLEIITETQGFNVSELEKQVEVARENLSRAQLNLQGIVMNNVMDVVWGSDTNMDYKINEDEYEELVRRIRKTPGVEINGDKLRDMIVGKEMKAIQEVLKNLINDDLPDEERVFKIVHK</sequence>
<keyword evidence="1" id="KW-1133">Transmembrane helix</keyword>
<proteinExistence type="predicted"/>
<organism evidence="2">
    <name type="scientific">Amphora coffeiformis</name>
    <dbReference type="NCBI Taxonomy" id="265554"/>
    <lineage>
        <taxon>Eukaryota</taxon>
        <taxon>Sar</taxon>
        <taxon>Stramenopiles</taxon>
        <taxon>Ochrophyta</taxon>
        <taxon>Bacillariophyta</taxon>
        <taxon>Bacillariophyceae</taxon>
        <taxon>Bacillariophycidae</taxon>
        <taxon>Thalassiophysales</taxon>
        <taxon>Catenulaceae</taxon>
        <taxon>Amphora</taxon>
    </lineage>
</organism>
<evidence type="ECO:0000256" key="1">
    <source>
        <dbReference type="SAM" id="Phobius"/>
    </source>
</evidence>
<accession>A0A7S3LDR2</accession>
<evidence type="ECO:0000313" key="2">
    <source>
        <dbReference type="EMBL" id="CAE0420229.1"/>
    </source>
</evidence>
<dbReference type="AlphaFoldDB" id="A0A7S3LDR2"/>
<reference evidence="2" key="1">
    <citation type="submission" date="2021-01" db="EMBL/GenBank/DDBJ databases">
        <authorList>
            <person name="Corre E."/>
            <person name="Pelletier E."/>
            <person name="Niang G."/>
            <person name="Scheremetjew M."/>
            <person name="Finn R."/>
            <person name="Kale V."/>
            <person name="Holt S."/>
            <person name="Cochrane G."/>
            <person name="Meng A."/>
            <person name="Brown T."/>
            <person name="Cohen L."/>
        </authorList>
    </citation>
    <scope>NUCLEOTIDE SEQUENCE</scope>
    <source>
        <strain evidence="2">CCMP127</strain>
    </source>
</reference>
<keyword evidence="1" id="KW-0812">Transmembrane</keyword>
<feature type="transmembrane region" description="Helical" evidence="1">
    <location>
        <begin position="47"/>
        <end position="80"/>
    </location>
</feature>
<dbReference type="EMBL" id="HBIM01022999">
    <property type="protein sequence ID" value="CAE0420229.1"/>
    <property type="molecule type" value="Transcribed_RNA"/>
</dbReference>
<keyword evidence="1" id="KW-0472">Membrane</keyword>
<protein>
    <submittedName>
        <fullName evidence="2">Uncharacterized protein</fullName>
    </submittedName>
</protein>
<gene>
    <name evidence="2" type="ORF">ACOF00016_LOCUS17016</name>
</gene>
<name>A0A7S3LDR2_9STRA</name>